<evidence type="ECO:0000259" key="9">
    <source>
        <dbReference type="PROSITE" id="PS50886"/>
    </source>
</evidence>
<name>A0A4U5NE65_STECR</name>
<feature type="domain" description="TRNA-binding" evidence="9">
    <location>
        <begin position="138"/>
        <end position="239"/>
    </location>
</feature>
<protein>
    <recommendedName>
        <fullName evidence="9">tRNA-binding domain-containing protein</fullName>
    </recommendedName>
</protein>
<dbReference type="PANTHER" id="PTHR11586">
    <property type="entry name" value="TRNA-AMINOACYLATION COFACTOR ARC1 FAMILY MEMBER"/>
    <property type="match status" value="1"/>
</dbReference>
<feature type="coiled-coil region" evidence="7">
    <location>
        <begin position="35"/>
        <end position="76"/>
    </location>
</feature>
<dbReference type="AlphaFoldDB" id="A0A4U5NE65"/>
<evidence type="ECO:0000256" key="7">
    <source>
        <dbReference type="SAM" id="Coils"/>
    </source>
</evidence>
<evidence type="ECO:0000256" key="2">
    <source>
        <dbReference type="ARBA" id="ARBA00022490"/>
    </source>
</evidence>
<dbReference type="GO" id="GO:0006412">
    <property type="term" value="P:translation"/>
    <property type="evidence" value="ECO:0007669"/>
    <property type="project" value="UniProtKB-KW"/>
</dbReference>
<keyword evidence="5" id="KW-0648">Protein biosynthesis</keyword>
<keyword evidence="11" id="KW-1185">Reference proteome</keyword>
<dbReference type="GO" id="GO:0000049">
    <property type="term" value="F:tRNA binding"/>
    <property type="evidence" value="ECO:0007669"/>
    <property type="project" value="UniProtKB-UniRule"/>
</dbReference>
<reference evidence="10 11" key="2">
    <citation type="journal article" date="2019" name="G3 (Bethesda)">
        <title>Hybrid Assembly of the Genome of the Entomopathogenic Nematode Steinernema carpocapsae Identifies the X-Chromosome.</title>
        <authorList>
            <person name="Serra L."/>
            <person name="Macchietto M."/>
            <person name="Macias-Munoz A."/>
            <person name="McGill C.J."/>
            <person name="Rodriguez I.M."/>
            <person name="Rodriguez B."/>
            <person name="Murad R."/>
            <person name="Mortazavi A."/>
        </authorList>
    </citation>
    <scope>NUCLEOTIDE SEQUENCE [LARGE SCALE GENOMIC DNA]</scope>
    <source>
        <strain evidence="10 11">ALL</strain>
    </source>
</reference>
<dbReference type="STRING" id="34508.A0A4U5NE65"/>
<keyword evidence="7" id="KW-0175">Coiled coil</keyword>
<dbReference type="GO" id="GO:0005737">
    <property type="term" value="C:cytoplasm"/>
    <property type="evidence" value="ECO:0007669"/>
    <property type="project" value="UniProtKB-SubCell"/>
</dbReference>
<dbReference type="SUPFAM" id="SSF50249">
    <property type="entry name" value="Nucleic acid-binding proteins"/>
    <property type="match status" value="1"/>
</dbReference>
<dbReference type="CDD" id="cd02799">
    <property type="entry name" value="tRNA_bind_EMAP-II_like"/>
    <property type="match status" value="1"/>
</dbReference>
<reference evidence="10 11" key="1">
    <citation type="journal article" date="2015" name="Genome Biol.">
        <title>Comparative genomics of Steinernema reveals deeply conserved gene regulatory networks.</title>
        <authorList>
            <person name="Dillman A.R."/>
            <person name="Macchietto M."/>
            <person name="Porter C.F."/>
            <person name="Rogers A."/>
            <person name="Williams B."/>
            <person name="Antoshechkin I."/>
            <person name="Lee M.M."/>
            <person name="Goodwin Z."/>
            <person name="Lu X."/>
            <person name="Lewis E.E."/>
            <person name="Goodrich-Blair H."/>
            <person name="Stock S.P."/>
            <person name="Adams B.J."/>
            <person name="Sternberg P.W."/>
            <person name="Mortazavi A."/>
        </authorList>
    </citation>
    <scope>NUCLEOTIDE SEQUENCE [LARGE SCALE GENOMIC DNA]</scope>
    <source>
        <strain evidence="10 11">ALL</strain>
    </source>
</reference>
<feature type="region of interest" description="Disordered" evidence="8">
    <location>
        <begin position="84"/>
        <end position="132"/>
    </location>
</feature>
<dbReference type="PANTHER" id="PTHR11586:SF33">
    <property type="entry name" value="AMINOACYL TRNA SYNTHASE COMPLEX-INTERACTING MULTIFUNCTIONAL PROTEIN 1"/>
    <property type="match status" value="1"/>
</dbReference>
<dbReference type="OrthoDB" id="197206at2759"/>
<gene>
    <name evidence="10" type="ORF">L596_014878</name>
</gene>
<evidence type="ECO:0000256" key="4">
    <source>
        <dbReference type="ARBA" id="ARBA00022884"/>
    </source>
</evidence>
<dbReference type="FunFam" id="2.40.50.140:FF:000047">
    <property type="entry name" value="tyrosine--tRNA ligase, cytoplasmic isoform X2"/>
    <property type="match status" value="1"/>
</dbReference>
<sequence length="300" mass="33025">MREGKAKKMQKIAAHYPKILANTNNIKNLLGVCSQQCEQRKALFVNEQLRKLEEETAALKKEVEAHRKKLVDLEIEGGVQQVKVPEKNTAEAPAASEVKPKEVTKGAPKQAKGAEKEKKKKEQPKKGGNTAAVDDVVDIGRLDLRIGRIVEAKCHPDADSLYVETIDLGEEKPRTVISGLVKHVPLDQMQNRLVMCLCNLKPVKMRGIESQAMVMCASSPEKVEIMEVDPSCVPGHIVKCEGFTHRPDAVLNPKKKVWETVAEHLKVNASGQAAYKDVLLLVDGNAKPVVAPTLRGVFVK</sequence>
<proteinExistence type="predicted"/>
<keyword evidence="3 6" id="KW-0820">tRNA-binding</keyword>
<evidence type="ECO:0000256" key="8">
    <source>
        <dbReference type="SAM" id="MobiDB-lite"/>
    </source>
</evidence>
<dbReference type="InterPro" id="IPR051270">
    <property type="entry name" value="Tyrosine-tRNA_ligase_regulator"/>
</dbReference>
<evidence type="ECO:0000256" key="6">
    <source>
        <dbReference type="PROSITE-ProRule" id="PRU00209"/>
    </source>
</evidence>
<keyword evidence="2" id="KW-0963">Cytoplasm</keyword>
<evidence type="ECO:0000256" key="1">
    <source>
        <dbReference type="ARBA" id="ARBA00004496"/>
    </source>
</evidence>
<dbReference type="Pfam" id="PF01588">
    <property type="entry name" value="tRNA_bind"/>
    <property type="match status" value="1"/>
</dbReference>
<dbReference type="InterPro" id="IPR002547">
    <property type="entry name" value="tRNA-bd_dom"/>
</dbReference>
<comment type="caution">
    <text evidence="10">The sequence shown here is derived from an EMBL/GenBank/DDBJ whole genome shotgun (WGS) entry which is preliminary data.</text>
</comment>
<dbReference type="Gene3D" id="2.40.50.140">
    <property type="entry name" value="Nucleic acid-binding proteins"/>
    <property type="match status" value="1"/>
</dbReference>
<evidence type="ECO:0000256" key="3">
    <source>
        <dbReference type="ARBA" id="ARBA00022555"/>
    </source>
</evidence>
<dbReference type="Proteomes" id="UP000298663">
    <property type="component" value="Unassembled WGS sequence"/>
</dbReference>
<comment type="subcellular location">
    <subcellularLocation>
        <location evidence="1">Cytoplasm</location>
    </subcellularLocation>
</comment>
<evidence type="ECO:0000256" key="5">
    <source>
        <dbReference type="ARBA" id="ARBA00022917"/>
    </source>
</evidence>
<accession>A0A4U5NE65</accession>
<keyword evidence="4 6" id="KW-0694">RNA-binding</keyword>
<evidence type="ECO:0000313" key="10">
    <source>
        <dbReference type="EMBL" id="TKR80893.1"/>
    </source>
</evidence>
<dbReference type="PROSITE" id="PS50886">
    <property type="entry name" value="TRBD"/>
    <property type="match status" value="1"/>
</dbReference>
<evidence type="ECO:0000313" key="11">
    <source>
        <dbReference type="Proteomes" id="UP000298663"/>
    </source>
</evidence>
<dbReference type="InterPro" id="IPR012340">
    <property type="entry name" value="NA-bd_OB-fold"/>
</dbReference>
<organism evidence="10 11">
    <name type="scientific">Steinernema carpocapsae</name>
    <name type="common">Entomopathogenic nematode</name>
    <dbReference type="NCBI Taxonomy" id="34508"/>
    <lineage>
        <taxon>Eukaryota</taxon>
        <taxon>Metazoa</taxon>
        <taxon>Ecdysozoa</taxon>
        <taxon>Nematoda</taxon>
        <taxon>Chromadorea</taxon>
        <taxon>Rhabditida</taxon>
        <taxon>Tylenchina</taxon>
        <taxon>Panagrolaimomorpha</taxon>
        <taxon>Strongyloidoidea</taxon>
        <taxon>Steinernematidae</taxon>
        <taxon>Steinernema</taxon>
    </lineage>
</organism>
<dbReference type="EMBL" id="AZBU02000004">
    <property type="protein sequence ID" value="TKR80893.1"/>
    <property type="molecule type" value="Genomic_DNA"/>
</dbReference>